<proteinExistence type="predicted"/>
<dbReference type="EMBL" id="BGPR01005670">
    <property type="protein sequence ID" value="GBN12346.1"/>
    <property type="molecule type" value="Genomic_DNA"/>
</dbReference>
<evidence type="ECO:0000313" key="2">
    <source>
        <dbReference type="Proteomes" id="UP000499080"/>
    </source>
</evidence>
<comment type="caution">
    <text evidence="1">The sequence shown here is derived from an EMBL/GenBank/DDBJ whole genome shotgun (WGS) entry which is preliminary data.</text>
</comment>
<organism evidence="1 2">
    <name type="scientific">Araneus ventricosus</name>
    <name type="common">Orbweaver spider</name>
    <name type="synonym">Epeira ventricosa</name>
    <dbReference type="NCBI Taxonomy" id="182803"/>
    <lineage>
        <taxon>Eukaryota</taxon>
        <taxon>Metazoa</taxon>
        <taxon>Ecdysozoa</taxon>
        <taxon>Arthropoda</taxon>
        <taxon>Chelicerata</taxon>
        <taxon>Arachnida</taxon>
        <taxon>Araneae</taxon>
        <taxon>Araneomorphae</taxon>
        <taxon>Entelegynae</taxon>
        <taxon>Araneoidea</taxon>
        <taxon>Araneidae</taxon>
        <taxon>Araneus</taxon>
    </lineage>
</organism>
<evidence type="ECO:0000313" key="1">
    <source>
        <dbReference type="EMBL" id="GBN12346.1"/>
    </source>
</evidence>
<gene>
    <name evidence="1" type="ORF">AVEN_51589_1</name>
</gene>
<reference evidence="1 2" key="1">
    <citation type="journal article" date="2019" name="Sci. Rep.">
        <title>Orb-weaving spider Araneus ventricosus genome elucidates the spidroin gene catalogue.</title>
        <authorList>
            <person name="Kono N."/>
            <person name="Nakamura H."/>
            <person name="Ohtoshi R."/>
            <person name="Moran D.A.P."/>
            <person name="Shinohara A."/>
            <person name="Yoshida Y."/>
            <person name="Fujiwara M."/>
            <person name="Mori M."/>
            <person name="Tomita M."/>
            <person name="Arakawa K."/>
        </authorList>
    </citation>
    <scope>NUCLEOTIDE SEQUENCE [LARGE SCALE GENOMIC DNA]</scope>
</reference>
<dbReference type="Proteomes" id="UP000499080">
    <property type="component" value="Unassembled WGS sequence"/>
</dbReference>
<name>A0A4Y2LFG6_ARAVE</name>
<keyword evidence="2" id="KW-1185">Reference proteome</keyword>
<accession>A0A4Y2LFG6</accession>
<protein>
    <submittedName>
        <fullName evidence="1">Uncharacterized protein</fullName>
    </submittedName>
</protein>
<sequence>MLPALMFSHERISTFSFNHQEPPSLVVIKKTFASMAAEAESDHNAEINICQRMHLDRLSLGRLAVLFHVTCIAPQQVRNSGAIHGRD</sequence>
<dbReference type="AlphaFoldDB" id="A0A4Y2LFG6"/>